<sequence>MSVHEICRIFGFPTSPVTLPTIDSVDEIELHVVQAIYEELLLGLNETQWFDTKSITWHLASYLATTAREATARDDLGLFAGDIFLISVLVSAKHTTALALEIIILREQVAPEQIFLLIKIYEMELQRRLYHLQDDHHEEHSDHTGHVLAKLLTALGSKATVLLQEKGGQGCLLLHHAAHYGLDSLFLADQGADINHEDNARCTALWLAAAGNGNGHEAIIELLIERGADVEASAEADPC</sequence>
<proteinExistence type="predicted"/>
<comment type="caution">
    <text evidence="1">The sequence shown here is derived from an EMBL/GenBank/DDBJ whole genome shotgun (WGS) entry which is preliminary data.</text>
</comment>
<dbReference type="OrthoDB" id="341259at2759"/>
<dbReference type="SUPFAM" id="SSF48403">
    <property type="entry name" value="Ankyrin repeat"/>
    <property type="match status" value="1"/>
</dbReference>
<evidence type="ECO:0000313" key="2">
    <source>
        <dbReference type="Proteomes" id="UP000243498"/>
    </source>
</evidence>
<name>A0A162M6T3_METRR</name>
<dbReference type="Proteomes" id="UP000243498">
    <property type="component" value="Unassembled WGS sequence"/>
</dbReference>
<dbReference type="InterPro" id="IPR002110">
    <property type="entry name" value="Ankyrin_rpt"/>
</dbReference>
<dbReference type="Gene3D" id="1.25.40.20">
    <property type="entry name" value="Ankyrin repeat-containing domain"/>
    <property type="match status" value="1"/>
</dbReference>
<dbReference type="Pfam" id="PF12796">
    <property type="entry name" value="Ank_2"/>
    <property type="match status" value="1"/>
</dbReference>
<reference evidence="1 2" key="1">
    <citation type="journal article" date="2016" name="Genome Biol. Evol.">
        <title>Divergent and convergent evolution of fungal pathogenicity.</title>
        <authorList>
            <person name="Shang Y."/>
            <person name="Xiao G."/>
            <person name="Zheng P."/>
            <person name="Cen K."/>
            <person name="Zhan S."/>
            <person name="Wang C."/>
        </authorList>
    </citation>
    <scope>NUCLEOTIDE SEQUENCE [LARGE SCALE GENOMIC DNA]</scope>
    <source>
        <strain evidence="1 2">RCEF 4871</strain>
    </source>
</reference>
<dbReference type="InterPro" id="IPR036770">
    <property type="entry name" value="Ankyrin_rpt-contain_sf"/>
</dbReference>
<accession>A0A162M6T3</accession>
<dbReference type="SMART" id="SM00248">
    <property type="entry name" value="ANK"/>
    <property type="match status" value="2"/>
</dbReference>
<organism evidence="1 2">
    <name type="scientific">Metarhizium rileyi (strain RCEF 4871)</name>
    <name type="common">Nomuraea rileyi</name>
    <dbReference type="NCBI Taxonomy" id="1649241"/>
    <lineage>
        <taxon>Eukaryota</taxon>
        <taxon>Fungi</taxon>
        <taxon>Dikarya</taxon>
        <taxon>Ascomycota</taxon>
        <taxon>Pezizomycotina</taxon>
        <taxon>Sordariomycetes</taxon>
        <taxon>Hypocreomycetidae</taxon>
        <taxon>Hypocreales</taxon>
        <taxon>Clavicipitaceae</taxon>
        <taxon>Metarhizium</taxon>
    </lineage>
</organism>
<dbReference type="EMBL" id="AZHC01000001">
    <property type="protein sequence ID" value="OAA51780.1"/>
    <property type="molecule type" value="Genomic_DNA"/>
</dbReference>
<gene>
    <name evidence="1" type="ORF">NOR_00373</name>
</gene>
<keyword evidence="2" id="KW-1185">Reference proteome</keyword>
<protein>
    <submittedName>
        <fullName evidence="1">Ankyrin repeat-containing domain protein</fullName>
    </submittedName>
</protein>
<dbReference type="AlphaFoldDB" id="A0A162M6T3"/>
<evidence type="ECO:0000313" key="1">
    <source>
        <dbReference type="EMBL" id="OAA51780.1"/>
    </source>
</evidence>